<dbReference type="AlphaFoldDB" id="A0A4Y3RJT5"/>
<evidence type="ECO:0000313" key="3">
    <source>
        <dbReference type="Proteomes" id="UP000315226"/>
    </source>
</evidence>
<organism evidence="2 3">
    <name type="scientific">Streptomyces gardneri</name>
    <dbReference type="NCBI Taxonomy" id="66892"/>
    <lineage>
        <taxon>Bacteria</taxon>
        <taxon>Bacillati</taxon>
        <taxon>Actinomycetota</taxon>
        <taxon>Actinomycetes</taxon>
        <taxon>Kitasatosporales</taxon>
        <taxon>Streptomycetaceae</taxon>
        <taxon>Streptomyces</taxon>
    </lineage>
</organism>
<dbReference type="Proteomes" id="UP000315226">
    <property type="component" value="Unassembled WGS sequence"/>
</dbReference>
<evidence type="ECO:0000256" key="1">
    <source>
        <dbReference type="SAM" id="MobiDB-lite"/>
    </source>
</evidence>
<sequence length="73" mass="7916">MVSWMHSTSVPVLSSQARRRGSRAVIELTFQVAMRMEASLLAGCDSARIQSSAEAPGARREWSVPPSAPICRS</sequence>
<proteinExistence type="predicted"/>
<dbReference type="EMBL" id="BJMN01000022">
    <property type="protein sequence ID" value="GEB57986.1"/>
    <property type="molecule type" value="Genomic_DNA"/>
</dbReference>
<keyword evidence="3" id="KW-1185">Reference proteome</keyword>
<accession>A0A4Y3RJT5</accession>
<feature type="compositionally biased region" description="Polar residues" evidence="1">
    <location>
        <begin position="1"/>
        <end position="16"/>
    </location>
</feature>
<gene>
    <name evidence="2" type="ORF">SGA01_35910</name>
</gene>
<name>A0A4Y3RJT5_9ACTN</name>
<evidence type="ECO:0000313" key="2">
    <source>
        <dbReference type="EMBL" id="GEB57986.1"/>
    </source>
</evidence>
<feature type="region of interest" description="Disordered" evidence="1">
    <location>
        <begin position="1"/>
        <end position="21"/>
    </location>
</feature>
<comment type="caution">
    <text evidence="2">The sequence shown here is derived from an EMBL/GenBank/DDBJ whole genome shotgun (WGS) entry which is preliminary data.</text>
</comment>
<protein>
    <submittedName>
        <fullName evidence="2">Uncharacterized protein</fullName>
    </submittedName>
</protein>
<reference evidence="2 3" key="1">
    <citation type="submission" date="2019-06" db="EMBL/GenBank/DDBJ databases">
        <title>Whole genome shotgun sequence of Streptomyces gardneri NBRC 12865.</title>
        <authorList>
            <person name="Hosoyama A."/>
            <person name="Uohara A."/>
            <person name="Ohji S."/>
            <person name="Ichikawa N."/>
        </authorList>
    </citation>
    <scope>NUCLEOTIDE SEQUENCE [LARGE SCALE GENOMIC DNA]</scope>
    <source>
        <strain evidence="2 3">NBRC 12865</strain>
    </source>
</reference>